<evidence type="ECO:0000256" key="1">
    <source>
        <dbReference type="ARBA" id="ARBA00008270"/>
    </source>
</evidence>
<dbReference type="Gene3D" id="3.10.310.10">
    <property type="entry name" value="Diaminopimelate Epimerase, Chain A, domain 1"/>
    <property type="match status" value="2"/>
</dbReference>
<dbReference type="EMBL" id="MCRJ01000057">
    <property type="protein sequence ID" value="ODN70234.1"/>
    <property type="molecule type" value="Genomic_DNA"/>
</dbReference>
<evidence type="ECO:0000256" key="2">
    <source>
        <dbReference type="PIRSR" id="PIRSR016184-1"/>
    </source>
</evidence>
<dbReference type="PANTHER" id="PTHR13774:SF32">
    <property type="entry name" value="ANTISENSE-ENHANCING SEQUENCE 1"/>
    <property type="match status" value="1"/>
</dbReference>
<comment type="similarity">
    <text evidence="1">Belongs to the PhzF family.</text>
</comment>
<dbReference type="Pfam" id="PF02567">
    <property type="entry name" value="PhzC-PhzF"/>
    <property type="match status" value="1"/>
</dbReference>
<protein>
    <submittedName>
        <fullName evidence="3">Trans-2,3-dihydro-3-hydroxyanthranilate isomerase</fullName>
        <ecNumber evidence="3">5.3.3.17</ecNumber>
    </submittedName>
</protein>
<dbReference type="SUPFAM" id="SSF54506">
    <property type="entry name" value="Diaminopimelate epimerase-like"/>
    <property type="match status" value="1"/>
</dbReference>
<dbReference type="PANTHER" id="PTHR13774">
    <property type="entry name" value="PHENAZINE BIOSYNTHESIS PROTEIN"/>
    <property type="match status" value="1"/>
</dbReference>
<keyword evidence="4" id="KW-1185">Reference proteome</keyword>
<dbReference type="OrthoDB" id="9788221at2"/>
<evidence type="ECO:0000313" key="4">
    <source>
        <dbReference type="Proteomes" id="UP000094622"/>
    </source>
</evidence>
<proteinExistence type="inferred from homology"/>
<feature type="active site" evidence="2">
    <location>
        <position position="46"/>
    </location>
</feature>
<dbReference type="InterPro" id="IPR003719">
    <property type="entry name" value="Phenazine_PhzF-like"/>
</dbReference>
<dbReference type="PIRSF" id="PIRSF016184">
    <property type="entry name" value="PhzC_PhzF"/>
    <property type="match status" value="1"/>
</dbReference>
<accession>A0A1E3H1R7</accession>
<dbReference type="GO" id="GO:0102943">
    <property type="term" value="F:trans-2,3-dihydro-3-hydroxy-anthranilate isomerase activity"/>
    <property type="evidence" value="ECO:0007669"/>
    <property type="project" value="UniProtKB-EC"/>
</dbReference>
<dbReference type="AlphaFoldDB" id="A0A1E3H1R7"/>
<organism evidence="3 4">
    <name type="scientific">Methylobrevis pamukkalensis</name>
    <dbReference type="NCBI Taxonomy" id="1439726"/>
    <lineage>
        <taxon>Bacteria</taxon>
        <taxon>Pseudomonadati</taxon>
        <taxon>Pseudomonadota</taxon>
        <taxon>Alphaproteobacteria</taxon>
        <taxon>Hyphomicrobiales</taxon>
        <taxon>Pleomorphomonadaceae</taxon>
        <taxon>Methylobrevis</taxon>
    </lineage>
</organism>
<dbReference type="GO" id="GO:0005737">
    <property type="term" value="C:cytoplasm"/>
    <property type="evidence" value="ECO:0007669"/>
    <property type="project" value="TreeGrafter"/>
</dbReference>
<reference evidence="3 4" key="1">
    <citation type="submission" date="2016-07" db="EMBL/GenBank/DDBJ databases">
        <title>Draft Genome Sequence of Methylobrevis pamukkalensis PK2.</title>
        <authorList>
            <person name="Vasilenko O.V."/>
            <person name="Doronina N.V."/>
            <person name="Shmareva M.N."/>
            <person name="Tarlachkov S.V."/>
            <person name="Mustakhimov I."/>
            <person name="Trotsenko Y.A."/>
        </authorList>
    </citation>
    <scope>NUCLEOTIDE SEQUENCE [LARGE SCALE GENOMIC DNA]</scope>
    <source>
        <strain evidence="3 4">PK2</strain>
    </source>
</reference>
<name>A0A1E3H1R7_9HYPH</name>
<dbReference type="EC" id="5.3.3.17" evidence="3"/>
<dbReference type="PATRIC" id="fig|1439726.3.peg.2572"/>
<comment type="caution">
    <text evidence="3">The sequence shown here is derived from an EMBL/GenBank/DDBJ whole genome shotgun (WGS) entry which is preliminary data.</text>
</comment>
<dbReference type="NCBIfam" id="TIGR00654">
    <property type="entry name" value="PhzF_family"/>
    <property type="match status" value="1"/>
</dbReference>
<keyword evidence="3" id="KW-0413">Isomerase</keyword>
<dbReference type="Proteomes" id="UP000094622">
    <property type="component" value="Unassembled WGS sequence"/>
</dbReference>
<gene>
    <name evidence="3" type="primary">phzF</name>
    <name evidence="3" type="ORF">A6302_02445</name>
</gene>
<sequence>MDRRFMVLDVFTDRPLTGNPLAVVLDSEGLDSDAMQAIAREFNLSETVFVAPPEQPAHTAKIRIFTPTRELPFAGHPTIGSAVALAEVRFGKVDGPQDAVIVLEEGIGSVRCAVELSPDRASRAVFDVPKLPEAIPFNVPKDVIAAAIGLEPSEIGFENHLPSAYTAGVPFVFVPVRDLGVMRRVSIDNKKLLFAFAPVGIGSTYVYTRETEHMASSFHARMMSASLGTREDPATGSAAAAFAGVVVRFDGVTDGQHPLVIEQGYEMGRPSRIDLELQIEGGRLTGARIAGEAVLISEGRLTV</sequence>
<evidence type="ECO:0000313" key="3">
    <source>
        <dbReference type="EMBL" id="ODN70234.1"/>
    </source>
</evidence>